<feature type="region of interest" description="Disordered" evidence="1">
    <location>
        <begin position="317"/>
        <end position="347"/>
    </location>
</feature>
<dbReference type="Proteomes" id="UP000266196">
    <property type="component" value="Unassembled WGS sequence"/>
</dbReference>
<protein>
    <submittedName>
        <fullName evidence="2">Uncharacterized protein</fullName>
    </submittedName>
</protein>
<evidence type="ECO:0000256" key="1">
    <source>
        <dbReference type="SAM" id="MobiDB-lite"/>
    </source>
</evidence>
<evidence type="ECO:0000313" key="3">
    <source>
        <dbReference type="Proteomes" id="UP000266196"/>
    </source>
</evidence>
<dbReference type="EMBL" id="QUTE01008981">
    <property type="protein sequence ID" value="RHZ21532.1"/>
    <property type="molecule type" value="Genomic_DNA"/>
</dbReference>
<feature type="compositionally biased region" description="Polar residues" evidence="1">
    <location>
        <begin position="450"/>
        <end position="466"/>
    </location>
</feature>
<feature type="region of interest" description="Disordered" evidence="1">
    <location>
        <begin position="642"/>
        <end position="724"/>
    </location>
</feature>
<organism evidence="2 3">
    <name type="scientific">Aphanomyces astaci</name>
    <name type="common">Crayfish plague agent</name>
    <dbReference type="NCBI Taxonomy" id="112090"/>
    <lineage>
        <taxon>Eukaryota</taxon>
        <taxon>Sar</taxon>
        <taxon>Stramenopiles</taxon>
        <taxon>Oomycota</taxon>
        <taxon>Saprolegniomycetes</taxon>
        <taxon>Saprolegniales</taxon>
        <taxon>Verrucalvaceae</taxon>
        <taxon>Aphanomyces</taxon>
    </lineage>
</organism>
<gene>
    <name evidence="2" type="ORF">DYB31_005295</name>
</gene>
<feature type="region of interest" description="Disordered" evidence="1">
    <location>
        <begin position="493"/>
        <end position="541"/>
    </location>
</feature>
<comment type="caution">
    <text evidence="2">The sequence shown here is derived from an EMBL/GenBank/DDBJ whole genome shotgun (WGS) entry which is preliminary data.</text>
</comment>
<feature type="compositionally biased region" description="Polar residues" evidence="1">
    <location>
        <begin position="673"/>
        <end position="688"/>
    </location>
</feature>
<name>A0A397FFZ9_APHAT</name>
<dbReference type="AlphaFoldDB" id="A0A397FFZ9"/>
<dbReference type="VEuPathDB" id="FungiDB:H257_03250"/>
<proteinExistence type="predicted"/>
<dbReference type="VEuPathDB" id="FungiDB:H257_03249"/>
<feature type="region of interest" description="Disordered" evidence="1">
    <location>
        <begin position="560"/>
        <end position="579"/>
    </location>
</feature>
<feature type="region of interest" description="Disordered" evidence="1">
    <location>
        <begin position="377"/>
        <end position="466"/>
    </location>
</feature>
<reference evidence="2 3" key="1">
    <citation type="submission" date="2018-08" db="EMBL/GenBank/DDBJ databases">
        <title>Aphanomyces genome sequencing and annotation.</title>
        <authorList>
            <person name="Minardi D."/>
            <person name="Oidtmann B."/>
            <person name="Van Der Giezen M."/>
            <person name="Studholme D.J."/>
        </authorList>
    </citation>
    <scope>NUCLEOTIDE SEQUENCE [LARGE SCALE GENOMIC DNA]</scope>
    <source>
        <strain evidence="2 3">197901</strain>
    </source>
</reference>
<evidence type="ECO:0000313" key="2">
    <source>
        <dbReference type="EMBL" id="RHZ21532.1"/>
    </source>
</evidence>
<feature type="compositionally biased region" description="Low complexity" evidence="1">
    <location>
        <begin position="697"/>
        <end position="710"/>
    </location>
</feature>
<feature type="compositionally biased region" description="Low complexity" evidence="1">
    <location>
        <begin position="425"/>
        <end position="435"/>
    </location>
</feature>
<accession>A0A397FFZ9</accession>
<feature type="compositionally biased region" description="Polar residues" evidence="1">
    <location>
        <begin position="528"/>
        <end position="541"/>
    </location>
</feature>
<feature type="compositionally biased region" description="Basic residues" evidence="1">
    <location>
        <begin position="565"/>
        <end position="575"/>
    </location>
</feature>
<sequence>MSFIDVAEAPLRPHRPAFERLKSIKDVRQAMTRQQSIVDQVLLTTLSKESVGHGGHGGHGGDMLRQTVRNTMVFQLKKSMGSTRSIGSTVSSAAKAVKKMSIDEEPLSIVATVPKLMEHEHHVEEIRQAVIRLVADGEIHTEHTEGERVAYNRQGDLKYYTDENLESRLGLRVHPLLGRLTWMFWLMVGSQHAMGMEYEGYQGIMVRIHKVLIELFDIEDSKVLIREDWVRDTNATHELTYELFHLSLFELIDIWCDSLRPDDVRLTPPFPLTLSYGDSTDINYTDVVEELHLRPRTPLQIETELDALEAQLTAKHATAATPPPATPDAVENAPTVEATTPSTPPEDITLNVPSGLMIQLDHVEIRPTKLHKVKMVSHDSSTAYKPDAMPLRVLTEPPPSRPDAIVVPSVPLVQPPKQPQTNADSKSPLASTPTTATPPPPSIVPEPVGTSPTVEPSLQSSRNYSQALQPTDMASVLANATSAFRTDATRTMEFTSAPHIRHSSLARPTNTRRSAPYNPNLKDPTSPRKATNQKKFTEAPTTSSGFFIKSIAGLTPIPAAGAKSPRGHPVWKPKRPGNNDRFGLGITPPGGEGGDAAFPVKGLGGYTEGGGTGRLITYVASSGPSLDIETLTGNGIGILGGKPTYKPPKDSGSSRPTGVVMAPKREQQAAPVHTTSYPLNKPDTTSSGGVKLDDVRPPMASISSSPSQSPYDYRVGGTKRGWQRTKKADSMASEMVHDLASLSFGTTPKPLAMVSSAAPPVAGSPLSPPTRDTNNLRLGSPSAYSKIYRGGQRLLSHLTSGQTMEQGVMFDSPLVARTVSSSPNPNSQSKYPSSGAFRGIAVQPGYDRNLANLQFKVQALNVPSNTKPPTAITASNARSNISAKNAQQLRVDALRLVSEGCVPLLHMFVCHRPIVVASVVQLEVDTNASYERQGNMAYYSEVRI</sequence>